<feature type="transmembrane region" description="Helical" evidence="1">
    <location>
        <begin position="12"/>
        <end position="45"/>
    </location>
</feature>
<feature type="transmembrane region" description="Helical" evidence="1">
    <location>
        <begin position="65"/>
        <end position="87"/>
    </location>
</feature>
<protein>
    <submittedName>
        <fullName evidence="2">Uncharacterized protein</fullName>
    </submittedName>
</protein>
<feature type="transmembrane region" description="Helical" evidence="1">
    <location>
        <begin position="220"/>
        <end position="241"/>
    </location>
</feature>
<keyword evidence="1" id="KW-0472">Membrane</keyword>
<dbReference type="EMBL" id="NNSR01000036">
    <property type="protein sequence ID" value="PKD32024.1"/>
    <property type="molecule type" value="Genomic_DNA"/>
</dbReference>
<evidence type="ECO:0000313" key="3">
    <source>
        <dbReference type="Proteomes" id="UP000233425"/>
    </source>
</evidence>
<feature type="transmembrane region" description="Helical" evidence="1">
    <location>
        <begin position="140"/>
        <end position="159"/>
    </location>
</feature>
<organism evidence="2 3">
    <name type="scientific">Ruminococcus bromii</name>
    <dbReference type="NCBI Taxonomy" id="40518"/>
    <lineage>
        <taxon>Bacteria</taxon>
        <taxon>Bacillati</taxon>
        <taxon>Bacillota</taxon>
        <taxon>Clostridia</taxon>
        <taxon>Eubacteriales</taxon>
        <taxon>Oscillospiraceae</taxon>
        <taxon>Ruminococcus</taxon>
    </lineage>
</organism>
<proteinExistence type="predicted"/>
<reference evidence="2" key="1">
    <citation type="journal article" date="2018" name="Environ. Microbiol.">
        <title>Sporulation capability and amylosome conservation among diverse human colonic and rumen isolates of the keystone starch-degrader Ruminococcus bromii.</title>
        <authorList>
            <person name="Mukhopadhya I."/>
            <person name="Morais S."/>
            <person name="Laverde-Gomez J."/>
            <person name="Sheridan P.O."/>
            <person name="Walker A.W."/>
            <person name="Kelly W."/>
            <person name="Klieve A.V."/>
            <person name="Ouwerkerk D."/>
            <person name="Duncan S.H."/>
            <person name="Louis P."/>
            <person name="Koropatkin N."/>
            <person name="Cockburn D."/>
            <person name="Kibler R."/>
            <person name="Cooper P.J."/>
            <person name="Sandoval C."/>
            <person name="Crost E."/>
            <person name="Juge N."/>
            <person name="Bayer E.A."/>
            <person name="Flint H.J."/>
        </authorList>
    </citation>
    <scope>NUCLEOTIDE SEQUENCE [LARGE SCALE GENOMIC DNA]</scope>
    <source>
        <strain evidence="2">ATCC 27255</strain>
    </source>
</reference>
<evidence type="ECO:0000313" key="2">
    <source>
        <dbReference type="EMBL" id="PKD32024.1"/>
    </source>
</evidence>
<keyword evidence="3" id="KW-1185">Reference proteome</keyword>
<feature type="transmembrane region" description="Helical" evidence="1">
    <location>
        <begin position="189"/>
        <end position="214"/>
    </location>
</feature>
<name>A0A2N0UYH0_9FIRM</name>
<dbReference type="RefSeq" id="WP_101028732.1">
    <property type="nucleotide sequence ID" value="NZ_CABMMZ010000036.1"/>
</dbReference>
<sequence>MKESGVVCKKKKVYLLSLLLFLISYLTTVVNMIVNIITGSFHLYIFSTLSFMLPCYKSIKTTDVFGIVLTILLFLISFLLIFFTVKYDVLKYDQSKRPLCYTSLLLWFFITQILSSWILVDSHFQNYIYLSVAEFYESEELQYMNSIIIFGIYQLIIGLKRLYDSREAYDATNISIVPPFEKYFTEKTIFCYTVPNYIFSCIGVLSIIYIRYVFIDSYAISFWIFIFCVLFSLCLLLATLIKYRQIVKYRGVEIIVRKNFKISIFLQLKLVFLIFCTYCITLLFD</sequence>
<keyword evidence="1" id="KW-0812">Transmembrane</keyword>
<feature type="transmembrane region" description="Helical" evidence="1">
    <location>
        <begin position="262"/>
        <end position="284"/>
    </location>
</feature>
<evidence type="ECO:0000256" key="1">
    <source>
        <dbReference type="SAM" id="Phobius"/>
    </source>
</evidence>
<dbReference type="AlphaFoldDB" id="A0A2N0UYH0"/>
<keyword evidence="1" id="KW-1133">Transmembrane helix</keyword>
<dbReference type="Proteomes" id="UP000233425">
    <property type="component" value="Unassembled WGS sequence"/>
</dbReference>
<accession>A0A2N0UYH0</accession>
<comment type="caution">
    <text evidence="2">The sequence shown here is derived from an EMBL/GenBank/DDBJ whole genome shotgun (WGS) entry which is preliminary data.</text>
</comment>
<feature type="transmembrane region" description="Helical" evidence="1">
    <location>
        <begin position="99"/>
        <end position="120"/>
    </location>
</feature>
<gene>
    <name evidence="2" type="ORF">RBATCC27255_00650</name>
</gene>